<dbReference type="GO" id="GO:0000155">
    <property type="term" value="F:phosphorelay sensor kinase activity"/>
    <property type="evidence" value="ECO:0007669"/>
    <property type="project" value="InterPro"/>
</dbReference>
<dbReference type="PANTHER" id="PTHR45569:SF1">
    <property type="entry name" value="SENSOR PROTEIN KDPD"/>
    <property type="match status" value="1"/>
</dbReference>
<sequence length="896" mass="95039">MAVSGFSSSGDRPDPDALLRAAAQEGRGRLKIFLGAAPGVGKTFEMLSEGAARRRDGVDTVVAVVETHGRAETEALTRGQEIVPRRAVPYEGRTLHEMDLDAVLARAPRLALVDELAHTNAPGSRHPKRYQDVEELLAAGIDVYSTINIQHVESLNDVVASFTRVRVRETVPDRILEMAEIEVVDIPPDELIERLKAGKVYLPQEATRALGHFFSKSNLSALRELALRRAAQAVDAQILDHVRGLGVGGTWAGGERIVVAVSEQPGADGLVRAAKRVADALRAPWTAIFIETPRTQHFGDAEHARVAATMTLATQLGGAVATVPAANVVAGIQAYLTDARATQLVVGKSNRSRWFEWRHGSVVDRLVRETPGVTVHVLPNEAQPLPAARRRPVGREGWGSPVGYAISLAAVAAVTALATALFHVLELGNVALLYLLPVMAAASLYNLRTGLFAGVASSLAYNFFFLPPTGTLTVSDPENIVSIFVLLGVAIATSQLTARVRSQADLAAASARTNAALAGFLHQLSATNDPAEAARLICQDVGRLFDAQVVLLAAGPGGGLAVQAATRPDYRLDTMEMAAATWALDTGTSAGRGSGTLTASDWLFQPLRAGTRTLAVLGIAAEGAGDPVRADRLPLLAGLIDQASLVLERLRLESEMRDVEAVRTRDRLRAALLSSVSHDLRTPLTAVIAAADELGHGDTPQLAATIKAEAARLNRFVANLLDMARVEAGALKLAVEPVDLSDAVAGAAHDARRSLEGHAVRLDVPPDLPLVRADPQLLHHCLLNLLDNAGRYGDPGTEIVVEGRHHYGEMRLSVLDQGPGLPPGREGEVFETFRRFEGSDRAIGGTGLGLAIVKAFAEAMGMAVTAANRPDGEGAAFTLTFPAALIVREPAQEKLT</sequence>
<dbReference type="Proteomes" id="UP000262699">
    <property type="component" value="Unassembled WGS sequence"/>
</dbReference>
<dbReference type="AlphaFoldDB" id="A0A3D0WEE4"/>
<dbReference type="SUPFAM" id="SSF47384">
    <property type="entry name" value="Homodimeric domain of signal transducing histidine kinase"/>
    <property type="match status" value="1"/>
</dbReference>
<dbReference type="Gene3D" id="3.40.50.620">
    <property type="entry name" value="HUPs"/>
    <property type="match status" value="1"/>
</dbReference>
<comment type="subcellular location">
    <subcellularLocation>
        <location evidence="2">Membrane</location>
        <topology evidence="2">Multi-pass membrane protein</topology>
    </subcellularLocation>
</comment>
<dbReference type="SUPFAM" id="SSF52402">
    <property type="entry name" value="Adenine nucleotide alpha hydrolases-like"/>
    <property type="match status" value="1"/>
</dbReference>
<keyword evidence="9" id="KW-0067">ATP-binding</keyword>
<dbReference type="CDD" id="cd00082">
    <property type="entry name" value="HisKA"/>
    <property type="match status" value="1"/>
</dbReference>
<feature type="transmembrane region" description="Helical" evidence="13">
    <location>
        <begin position="432"/>
        <end position="460"/>
    </location>
</feature>
<evidence type="ECO:0000259" key="14">
    <source>
        <dbReference type="PROSITE" id="PS50109"/>
    </source>
</evidence>
<comment type="caution">
    <text evidence="15">The sequence shown here is derived from an EMBL/GenBank/DDBJ whole genome shotgun (WGS) entry which is preliminary data.</text>
</comment>
<dbReference type="Pfam" id="PF13493">
    <property type="entry name" value="DUF4118"/>
    <property type="match status" value="1"/>
</dbReference>
<dbReference type="InterPro" id="IPR014729">
    <property type="entry name" value="Rossmann-like_a/b/a_fold"/>
</dbReference>
<evidence type="ECO:0000256" key="3">
    <source>
        <dbReference type="ARBA" id="ARBA00012438"/>
    </source>
</evidence>
<dbReference type="PRINTS" id="PR00344">
    <property type="entry name" value="BCTRLSENSOR"/>
</dbReference>
<dbReference type="Gene3D" id="3.30.450.40">
    <property type="match status" value="1"/>
</dbReference>
<accession>A0A3D0WEE4</accession>
<dbReference type="CDD" id="cd00075">
    <property type="entry name" value="HATPase"/>
    <property type="match status" value="1"/>
</dbReference>
<protein>
    <recommendedName>
        <fullName evidence="3">histidine kinase</fullName>
        <ecNumber evidence="3">2.7.13.3</ecNumber>
    </recommendedName>
</protein>
<dbReference type="Pfam" id="PF02518">
    <property type="entry name" value="HATPase_c"/>
    <property type="match status" value="1"/>
</dbReference>
<evidence type="ECO:0000256" key="8">
    <source>
        <dbReference type="ARBA" id="ARBA00022777"/>
    </source>
</evidence>
<evidence type="ECO:0000256" key="5">
    <source>
        <dbReference type="ARBA" id="ARBA00022679"/>
    </source>
</evidence>
<dbReference type="InterPro" id="IPR029016">
    <property type="entry name" value="GAF-like_dom_sf"/>
</dbReference>
<dbReference type="InterPro" id="IPR003594">
    <property type="entry name" value="HATPase_dom"/>
</dbReference>
<dbReference type="InterPro" id="IPR052023">
    <property type="entry name" value="Histidine_kinase_KdpD"/>
</dbReference>
<dbReference type="InterPro" id="IPR036097">
    <property type="entry name" value="HisK_dim/P_sf"/>
</dbReference>
<dbReference type="GO" id="GO:0005886">
    <property type="term" value="C:plasma membrane"/>
    <property type="evidence" value="ECO:0007669"/>
    <property type="project" value="TreeGrafter"/>
</dbReference>
<evidence type="ECO:0000256" key="13">
    <source>
        <dbReference type="SAM" id="Phobius"/>
    </source>
</evidence>
<keyword evidence="12 13" id="KW-0472">Membrane</keyword>
<evidence type="ECO:0000256" key="12">
    <source>
        <dbReference type="ARBA" id="ARBA00023136"/>
    </source>
</evidence>
<feature type="domain" description="Histidine kinase" evidence="14">
    <location>
        <begin position="675"/>
        <end position="885"/>
    </location>
</feature>
<dbReference type="PROSITE" id="PS50109">
    <property type="entry name" value="HIS_KIN"/>
    <property type="match status" value="1"/>
</dbReference>
<dbReference type="GO" id="GO:0005524">
    <property type="term" value="F:ATP binding"/>
    <property type="evidence" value="ECO:0007669"/>
    <property type="project" value="UniProtKB-KW"/>
</dbReference>
<evidence type="ECO:0000313" key="15">
    <source>
        <dbReference type="EMBL" id="HCB77002.1"/>
    </source>
</evidence>
<name>A0A3D0WEE4_9SPHN</name>
<dbReference type="SMART" id="SM00387">
    <property type="entry name" value="HATPase_c"/>
    <property type="match status" value="1"/>
</dbReference>
<dbReference type="InterPro" id="IPR004358">
    <property type="entry name" value="Sig_transdc_His_kin-like_C"/>
</dbReference>
<dbReference type="Gene3D" id="3.30.565.10">
    <property type="entry name" value="Histidine kinase-like ATPase, C-terminal domain"/>
    <property type="match status" value="1"/>
</dbReference>
<evidence type="ECO:0000256" key="10">
    <source>
        <dbReference type="ARBA" id="ARBA00022989"/>
    </source>
</evidence>
<dbReference type="InterPro" id="IPR038318">
    <property type="entry name" value="KdpD_sf"/>
</dbReference>
<dbReference type="SMART" id="SM00388">
    <property type="entry name" value="HisKA"/>
    <property type="match status" value="1"/>
</dbReference>
<evidence type="ECO:0000256" key="11">
    <source>
        <dbReference type="ARBA" id="ARBA00023012"/>
    </source>
</evidence>
<evidence type="ECO:0000256" key="1">
    <source>
        <dbReference type="ARBA" id="ARBA00000085"/>
    </source>
</evidence>
<keyword evidence="7" id="KW-0547">Nucleotide-binding</keyword>
<dbReference type="Gene3D" id="1.20.120.620">
    <property type="entry name" value="Backbone structure of the membrane domain of e. Coli histidine kinase receptor kdpd"/>
    <property type="match status" value="1"/>
</dbReference>
<evidence type="ECO:0000256" key="2">
    <source>
        <dbReference type="ARBA" id="ARBA00004141"/>
    </source>
</evidence>
<dbReference type="GO" id="GO:0005737">
    <property type="term" value="C:cytoplasm"/>
    <property type="evidence" value="ECO:0007669"/>
    <property type="project" value="UniProtKB-ARBA"/>
</dbReference>
<keyword evidence="6 13" id="KW-0812">Transmembrane</keyword>
<keyword evidence="11" id="KW-0902">Two-component regulatory system</keyword>
<keyword evidence="10 13" id="KW-1133">Transmembrane helix</keyword>
<dbReference type="InterPro" id="IPR003661">
    <property type="entry name" value="HisK_dim/P_dom"/>
</dbReference>
<evidence type="ECO:0000256" key="7">
    <source>
        <dbReference type="ARBA" id="ARBA00022741"/>
    </source>
</evidence>
<dbReference type="SUPFAM" id="SSF55874">
    <property type="entry name" value="ATPase domain of HSP90 chaperone/DNA topoisomerase II/histidine kinase"/>
    <property type="match status" value="1"/>
</dbReference>
<evidence type="ECO:0000256" key="4">
    <source>
        <dbReference type="ARBA" id="ARBA00022553"/>
    </source>
</evidence>
<feature type="transmembrane region" description="Helical" evidence="13">
    <location>
        <begin position="402"/>
        <end position="425"/>
    </location>
</feature>
<keyword evidence="5" id="KW-0808">Transferase</keyword>
<dbReference type="Pfam" id="PF00512">
    <property type="entry name" value="HisKA"/>
    <property type="match status" value="1"/>
</dbReference>
<comment type="catalytic activity">
    <reaction evidence="1">
        <text>ATP + protein L-histidine = ADP + protein N-phospho-L-histidine.</text>
        <dbReference type="EC" id="2.7.13.3"/>
    </reaction>
</comment>
<dbReference type="Gene3D" id="3.40.50.300">
    <property type="entry name" value="P-loop containing nucleotide triphosphate hydrolases"/>
    <property type="match status" value="1"/>
</dbReference>
<dbReference type="InterPro" id="IPR003852">
    <property type="entry name" value="Sig_transdc_His_kinase_KdpD_N"/>
</dbReference>
<dbReference type="CDD" id="cd01987">
    <property type="entry name" value="USP_KdpD-like"/>
    <property type="match status" value="1"/>
</dbReference>
<proteinExistence type="predicted"/>
<gene>
    <name evidence="15" type="ORF">DEP91_12675</name>
</gene>
<keyword evidence="4" id="KW-0597">Phosphoprotein</keyword>
<dbReference type="InterPro" id="IPR027417">
    <property type="entry name" value="P-loop_NTPase"/>
</dbReference>
<dbReference type="SUPFAM" id="SSF55781">
    <property type="entry name" value="GAF domain-like"/>
    <property type="match status" value="1"/>
</dbReference>
<evidence type="ECO:0000313" key="16">
    <source>
        <dbReference type="Proteomes" id="UP000262699"/>
    </source>
</evidence>
<reference evidence="15 16" key="1">
    <citation type="journal article" date="2018" name="Nat. Biotechnol.">
        <title>A standardized bacterial taxonomy based on genome phylogeny substantially revises the tree of life.</title>
        <authorList>
            <person name="Parks D.H."/>
            <person name="Chuvochina M."/>
            <person name="Waite D.W."/>
            <person name="Rinke C."/>
            <person name="Skarshewski A."/>
            <person name="Chaumeil P.A."/>
            <person name="Hugenholtz P."/>
        </authorList>
    </citation>
    <scope>NUCLEOTIDE SEQUENCE [LARGE SCALE GENOMIC DNA]</scope>
    <source>
        <strain evidence="15">UBA9015</strain>
    </source>
</reference>
<dbReference type="Pfam" id="PF02702">
    <property type="entry name" value="KdpD"/>
    <property type="match status" value="1"/>
</dbReference>
<dbReference type="EC" id="2.7.13.3" evidence="3"/>
<dbReference type="PANTHER" id="PTHR45569">
    <property type="entry name" value="SENSOR PROTEIN KDPD"/>
    <property type="match status" value="1"/>
</dbReference>
<keyword evidence="8 15" id="KW-0418">Kinase</keyword>
<dbReference type="InterPro" id="IPR005467">
    <property type="entry name" value="His_kinase_dom"/>
</dbReference>
<dbReference type="InterPro" id="IPR025201">
    <property type="entry name" value="KdpD_TM"/>
</dbReference>
<evidence type="ECO:0000256" key="6">
    <source>
        <dbReference type="ARBA" id="ARBA00022692"/>
    </source>
</evidence>
<dbReference type="EMBL" id="DOYJ01000354">
    <property type="protein sequence ID" value="HCB77002.1"/>
    <property type="molecule type" value="Genomic_DNA"/>
</dbReference>
<evidence type="ECO:0000256" key="9">
    <source>
        <dbReference type="ARBA" id="ARBA00022840"/>
    </source>
</evidence>
<organism evidence="15 16">
    <name type="scientific">Sphingomonas bacterium</name>
    <dbReference type="NCBI Taxonomy" id="1895847"/>
    <lineage>
        <taxon>Bacteria</taxon>
        <taxon>Pseudomonadati</taxon>
        <taxon>Pseudomonadota</taxon>
        <taxon>Alphaproteobacteria</taxon>
        <taxon>Sphingomonadales</taxon>
        <taxon>Sphingomonadaceae</taxon>
        <taxon>Sphingomonas</taxon>
    </lineage>
</organism>
<dbReference type="InterPro" id="IPR036890">
    <property type="entry name" value="HATPase_C_sf"/>
</dbReference>
<dbReference type="FunFam" id="3.40.50.300:FF:000483">
    <property type="entry name" value="Sensor histidine kinase KdpD"/>
    <property type="match status" value="1"/>
</dbReference>
<dbReference type="Gene3D" id="1.10.287.130">
    <property type="match status" value="1"/>
</dbReference>